<dbReference type="InterPro" id="IPR006530">
    <property type="entry name" value="YD"/>
</dbReference>
<dbReference type="InterPro" id="IPR022385">
    <property type="entry name" value="Rhs_assc_core"/>
</dbReference>
<name>A0A1G9KKS1_9FIRM</name>
<dbReference type="InterPro" id="IPR056823">
    <property type="entry name" value="TEN-like_YD-shell"/>
</dbReference>
<dbReference type="InterPro" id="IPR053981">
    <property type="entry name" value="Gp44/GpP-like_2nd"/>
</dbReference>
<evidence type="ECO:0000259" key="4">
    <source>
        <dbReference type="Pfam" id="PF22255"/>
    </source>
</evidence>
<dbReference type="Gene3D" id="3.55.50.10">
    <property type="entry name" value="Baseplate protein-like domains"/>
    <property type="match status" value="1"/>
</dbReference>
<dbReference type="Gene3D" id="2.180.10.10">
    <property type="entry name" value="RHS repeat-associated core"/>
    <property type="match status" value="5"/>
</dbReference>
<feature type="region of interest" description="Disordered" evidence="2">
    <location>
        <begin position="734"/>
        <end position="775"/>
    </location>
</feature>
<evidence type="ECO:0000259" key="3">
    <source>
        <dbReference type="Pfam" id="PF20148"/>
    </source>
</evidence>
<dbReference type="Pfam" id="PF05593">
    <property type="entry name" value="RHS_repeat"/>
    <property type="match status" value="1"/>
</dbReference>
<evidence type="ECO:0000313" key="6">
    <source>
        <dbReference type="EMBL" id="SDL50114.1"/>
    </source>
</evidence>
<dbReference type="InterPro" id="IPR050708">
    <property type="entry name" value="T6SS_VgrG/RHS"/>
</dbReference>
<proteinExistence type="predicted"/>
<dbReference type="Pfam" id="PF25023">
    <property type="entry name" value="TEN_YD-shell"/>
    <property type="match status" value="4"/>
</dbReference>
<feature type="domain" description="Baseplate hub protein gp44/GpP-like second" evidence="4">
    <location>
        <begin position="107"/>
        <end position="171"/>
    </location>
</feature>
<evidence type="ECO:0000259" key="5">
    <source>
        <dbReference type="Pfam" id="PF25023"/>
    </source>
</evidence>
<evidence type="ECO:0000313" key="7">
    <source>
        <dbReference type="Proteomes" id="UP000214880"/>
    </source>
</evidence>
<organism evidence="6 7">
    <name type="scientific">Dendrosporobacter quercicolus</name>
    <dbReference type="NCBI Taxonomy" id="146817"/>
    <lineage>
        <taxon>Bacteria</taxon>
        <taxon>Bacillati</taxon>
        <taxon>Bacillota</taxon>
        <taxon>Negativicutes</taxon>
        <taxon>Selenomonadales</taxon>
        <taxon>Sporomusaceae</taxon>
        <taxon>Dendrosporobacter</taxon>
    </lineage>
</organism>
<gene>
    <name evidence="6" type="ORF">SAMN04488502_10163</name>
</gene>
<feature type="domain" description="Teneurin-like YD-shell" evidence="5">
    <location>
        <begin position="1666"/>
        <end position="1779"/>
    </location>
</feature>
<feature type="domain" description="DUF6531" evidence="3">
    <location>
        <begin position="779"/>
        <end position="845"/>
    </location>
</feature>
<dbReference type="CDD" id="cd20745">
    <property type="entry name" value="FIX_RhsA_AHH_HNH-like"/>
    <property type="match status" value="1"/>
</dbReference>
<dbReference type="PANTHER" id="PTHR32305">
    <property type="match status" value="1"/>
</dbReference>
<dbReference type="Pfam" id="PF22255">
    <property type="entry name" value="Gp44-like_2nd"/>
    <property type="match status" value="1"/>
</dbReference>
<dbReference type="Proteomes" id="UP000214880">
    <property type="component" value="Unassembled WGS sequence"/>
</dbReference>
<dbReference type="EMBL" id="FNHB01000001">
    <property type="protein sequence ID" value="SDL50114.1"/>
    <property type="molecule type" value="Genomic_DNA"/>
</dbReference>
<keyword evidence="7" id="KW-1185">Reference proteome</keyword>
<evidence type="ECO:0000256" key="1">
    <source>
        <dbReference type="ARBA" id="ARBA00022737"/>
    </source>
</evidence>
<reference evidence="6 7" key="1">
    <citation type="submission" date="2016-10" db="EMBL/GenBank/DDBJ databases">
        <authorList>
            <person name="de Groot N.N."/>
        </authorList>
    </citation>
    <scope>NUCLEOTIDE SEQUENCE [LARGE SCALE GENOMIC DNA]</scope>
    <source>
        <strain evidence="6 7">DSM 1736</strain>
    </source>
</reference>
<dbReference type="RefSeq" id="WP_092067145.1">
    <property type="nucleotide sequence ID" value="NZ_FNHB01000001.1"/>
</dbReference>
<dbReference type="OrthoDB" id="513777at2"/>
<dbReference type="InterPro" id="IPR045351">
    <property type="entry name" value="DUF6531"/>
</dbReference>
<feature type="domain" description="Teneurin-like YD-shell" evidence="5">
    <location>
        <begin position="1122"/>
        <end position="1247"/>
    </location>
</feature>
<dbReference type="NCBIfam" id="TIGR01643">
    <property type="entry name" value="YD_repeat_2x"/>
    <property type="match status" value="8"/>
</dbReference>
<dbReference type="InterPro" id="IPR031325">
    <property type="entry name" value="RHS_repeat"/>
</dbReference>
<sequence length="2391" mass="267809">MAKQLQELGRLKVEFAKNCLRIKHIHILDEANEHGQMKLELICKTMLSVTEALELEDAPVKVTDADGAIVFAGICQTVSLVNQAGYSELVLNAKSISMRADRQKISRTFQSTVKTLSEVANSVMAAYGIRVEVAADITIRQMLYQNAETDWQFLRRIANQHGAYLFTDSKSELMRLAIGVYPLASKALGEETRKKPADSGKDILKYIKIKQNFDEQAEACEFETEEKTSYDLTIGAGCRIESEGERVRWSQRSEIVTVGAAVENRLTLSHPEGCRPDSRTSAGALNQHDAIKGKIIRVQGTHIKVHFYCDPEQDEASAMWLPFENTMNNYFYSMPDEGDEVFVYYENNGKAVALGSRRSNSASHQDYVDPASKMLNSTNKMLKMTPESCELVAARGAYDQGGGNQALIHMTDAAGIVIRSSQDIHIQANKRLKLVAANSAIAENEFVQTKEKYDTRHNQGAAGYMAGGGSKPPNAGQEILKQMGADIAASFREGVQSVAAEIPATVQNVQTVFGGGSSAPAVPSPADEAAEPQRPPAQSLLLYGLENCSLGIGASELRLSGGAIAISTPAYRQLGYTKNQHATASEPSLFDALLDGAQILLDIAGCIPVCNVLANGLNAAISLARGDYFGATCSLVGCLAPGANVAGKGLKLAVAGARLANTAAKTAKAANTIRTVERLITGALAFNALMRSKEGIAALGRKIEDGSFSFDDPETLNLAFGVLQDGAIVGSGARRLQKGSNSKAAGRSSAADNNGGKKHGLDKDTPAQGLKETTTTCTGDPVNVVNGSFSLQMTDLVVTDLGEDFVLTRSYESMYENKRQHLGSRWLLNLGSRLERRENQIRILLDGLRIETFEYKNGRCENLRDGDRSLVLTEEKHGYSLKEINTNKTREYNEFGQLTAIRDANANRVNIHYTGAVISRVTLANGQTLRFSYENDKLAAISDMLGRQVCYRYQGELLTEVVYPNDGVIKYEYTAEGWITAITDQNGQRYVANEYDGWGRVIRQTLANGGETLFFYQEQDRTTTVAQPHNGKRTSYHYNRRNLVEKIVYADKTTEETQYDDKENIIWQKDRSGNETRRTYNQASQLTAEFYPNGLMHTLEYDAAGRKIGESDNSGVDIRYRYDERGNLVEISSRIEGERWQNISYSYDARGRIVSYTDGSGNRTAYDYAEGQSRPKRVTTAAGDVFHYEYDAAGRLMIVESPLGRKEYGYNNLNYQTIEIDALGNTWKSDYDKLGNLIKEIRPNQYDSNSHTGPGWRYCHDALDKLVASIDPLGNTLAANRDAEENIIKEINPNVYDEISRAGAGIENSYDTDNNKIKILYPDGGIERIKYDVSGNIIKKIQPQDYDQAADDGPGYSYAYDAMNRLTKITNPQGVVEKAYVYDLSGNIIKEIDAAGWPRGDSIATRPGSHYRYNCLGWLTEKRIPAGQADGEIRYQATEYHYDNAGNLIEERRYLDEQDETSASGRVLSLRLSYDRQNRLKKVSDNTGAVIEYGYNCLNQRTFEKRKINDSACQSLRYRYDAAGRLTEIEQRADRAGSGDFTARTCYELDKTGNVVKIITPAGYSIERQYDAADRLIAETHKDNQNGIQNKTEITYDKAGNIIKIRDVKGVEEHYEYDLLNREIKHRGKNGGVTRTVYDKNGRVSRRILPNEYRNKGDDGTGYRYTYDQTGRIVSVIAPDGSVTETNTYDQAGRLIKRRDAAQSGVDYSYDLAGRVQSIYTAGGTSQAYEYDARGNITGVIDGNNNKTQYQLDKWGRITGIIKADGTKEYYAYDYAGNISETVDGEGNTIRYEYNLINKLQTVTDQTGETDTFLYDAEGRLKRHTDRNGNQVEYSYNIYDALTEKREISSGLRETYEYYPDGSLKAAIAQGMRYGYRYHADGRLKEKTASGRKLLAYEYDLNGNKIRQTDVTGKTTEYGYTATDLLREIRDGGQRIAQFTHNPDGTLKEAIRVNGMRTSYGYDADKNISSLQIELNGQLLKQNRYTYDGNGNRMVKEQLRGMTQYTYDSQNRLARVQYPDYGEELFYDKAGNRTRRIARGIEEQYTYDARNRLTSHEKQGRTTQYSYDKAGNLLDDGDRQYSYDGFNRTVKVATKDGSIQINRYDAEGLRCELEENGKLVQFIFNENREVVVEETNQEQKRLIRSFELWASECMQEKTWYHYASDEQRSILFIADETEVKNRYQYDAWGNTVVCEEEVENRYRYTGQQYDPVTQQYYLRARFYNPVIARFTQEDEYRGDGLNLYAYCANNPVAYADPSGYACEKKSQPYEGSSNAEVGEYGDVGGHHVHAKAAFKGDVAYDPNKGFSISQKFMEENGLNHADMTAKQRQLFKELNESGGPNTLEEHTRIANEALKAGGATEKEASRLVQQSLENLAEQGVTQPTRIPWYTK</sequence>
<feature type="domain" description="Teneurin-like YD-shell" evidence="5">
    <location>
        <begin position="1325"/>
        <end position="1535"/>
    </location>
</feature>
<dbReference type="SUPFAM" id="SSF69279">
    <property type="entry name" value="Phage tail proteins"/>
    <property type="match status" value="1"/>
</dbReference>
<accession>A0A1G9KKS1</accession>
<dbReference type="STRING" id="146817.SAMN04488502_10163"/>
<keyword evidence="1" id="KW-0677">Repeat</keyword>
<feature type="domain" description="Teneurin-like YD-shell" evidence="5">
    <location>
        <begin position="2000"/>
        <end position="2252"/>
    </location>
</feature>
<dbReference type="NCBIfam" id="TIGR03696">
    <property type="entry name" value="Rhs_assc_core"/>
    <property type="match status" value="1"/>
</dbReference>
<dbReference type="Pfam" id="PF20148">
    <property type="entry name" value="DUF6531"/>
    <property type="match status" value="1"/>
</dbReference>
<evidence type="ECO:0000256" key="2">
    <source>
        <dbReference type="SAM" id="MobiDB-lite"/>
    </source>
</evidence>
<protein>
    <submittedName>
        <fullName evidence="6">RHS repeat-associated core domain-containing protein</fullName>
    </submittedName>
</protein>
<dbReference type="PANTHER" id="PTHR32305:SF15">
    <property type="entry name" value="PROTEIN RHSA-RELATED"/>
    <property type="match status" value="1"/>
</dbReference>